<dbReference type="Proteomes" id="UP001591681">
    <property type="component" value="Unassembled WGS sequence"/>
</dbReference>
<dbReference type="InterPro" id="IPR007110">
    <property type="entry name" value="Ig-like_dom"/>
</dbReference>
<keyword evidence="5" id="KW-0393">Immunoglobulin domain</keyword>
<dbReference type="PANTHER" id="PTHR11640">
    <property type="entry name" value="NEPHRIN"/>
    <property type="match status" value="1"/>
</dbReference>
<dbReference type="Gene3D" id="2.60.40.10">
    <property type="entry name" value="Immunoglobulins"/>
    <property type="match status" value="2"/>
</dbReference>
<keyword evidence="6" id="KW-1133">Transmembrane helix</keyword>
<accession>A0ABD1KAR5</accession>
<dbReference type="SMART" id="SM00409">
    <property type="entry name" value="IG"/>
    <property type="match status" value="2"/>
</dbReference>
<reference evidence="8 9" key="1">
    <citation type="submission" date="2024-09" db="EMBL/GenBank/DDBJ databases">
        <title>A chromosome-level genome assembly of Gray's grenadier anchovy, Coilia grayii.</title>
        <authorList>
            <person name="Fu Z."/>
        </authorList>
    </citation>
    <scope>NUCLEOTIDE SEQUENCE [LARGE SCALE GENOMIC DNA]</scope>
    <source>
        <strain evidence="8">G4</strain>
        <tissue evidence="8">Muscle</tissue>
    </source>
</reference>
<dbReference type="InterPro" id="IPR003598">
    <property type="entry name" value="Ig_sub2"/>
</dbReference>
<comment type="caution">
    <text evidence="8">The sequence shown here is derived from an EMBL/GenBank/DDBJ whole genome shotgun (WGS) entry which is preliminary data.</text>
</comment>
<dbReference type="InterPro" id="IPR013783">
    <property type="entry name" value="Ig-like_fold"/>
</dbReference>
<organism evidence="8 9">
    <name type="scientific">Coilia grayii</name>
    <name type="common">Gray's grenadier anchovy</name>
    <dbReference type="NCBI Taxonomy" id="363190"/>
    <lineage>
        <taxon>Eukaryota</taxon>
        <taxon>Metazoa</taxon>
        <taxon>Chordata</taxon>
        <taxon>Craniata</taxon>
        <taxon>Vertebrata</taxon>
        <taxon>Euteleostomi</taxon>
        <taxon>Actinopterygii</taxon>
        <taxon>Neopterygii</taxon>
        <taxon>Teleostei</taxon>
        <taxon>Clupei</taxon>
        <taxon>Clupeiformes</taxon>
        <taxon>Clupeoidei</taxon>
        <taxon>Engraulidae</taxon>
        <taxon>Coilinae</taxon>
        <taxon>Coilia</taxon>
    </lineage>
</organism>
<dbReference type="SUPFAM" id="SSF48726">
    <property type="entry name" value="Immunoglobulin"/>
    <property type="match status" value="2"/>
</dbReference>
<keyword evidence="3" id="KW-1015">Disulfide bond</keyword>
<dbReference type="SMART" id="SM00408">
    <property type="entry name" value="IGc2"/>
    <property type="match status" value="2"/>
</dbReference>
<evidence type="ECO:0000313" key="8">
    <source>
        <dbReference type="EMBL" id="KAL2096121.1"/>
    </source>
</evidence>
<dbReference type="InterPro" id="IPR051275">
    <property type="entry name" value="Cell_adhesion_signaling"/>
</dbReference>
<dbReference type="GO" id="GO:0016020">
    <property type="term" value="C:membrane"/>
    <property type="evidence" value="ECO:0007669"/>
    <property type="project" value="UniProtKB-SubCell"/>
</dbReference>
<evidence type="ECO:0000256" key="5">
    <source>
        <dbReference type="ARBA" id="ARBA00023319"/>
    </source>
</evidence>
<evidence type="ECO:0000313" key="9">
    <source>
        <dbReference type="Proteomes" id="UP001591681"/>
    </source>
</evidence>
<dbReference type="InterPro" id="IPR036179">
    <property type="entry name" value="Ig-like_dom_sf"/>
</dbReference>
<dbReference type="Pfam" id="PF07679">
    <property type="entry name" value="I-set"/>
    <property type="match status" value="1"/>
</dbReference>
<dbReference type="AlphaFoldDB" id="A0ABD1KAR5"/>
<dbReference type="EMBL" id="JBHFQA010000007">
    <property type="protein sequence ID" value="KAL2096121.1"/>
    <property type="molecule type" value="Genomic_DNA"/>
</dbReference>
<evidence type="ECO:0000256" key="4">
    <source>
        <dbReference type="ARBA" id="ARBA00023180"/>
    </source>
</evidence>
<sequence>MSWFSTWVEHRQGVADCIYLWPGVKVVLSPVEAGGYVSGQVGGTVSLTCTVEGRASGQDEKLEWYRNGHMVQLNPNNRHSPSRLCLQNLTTEDHLVTYTCHLKKNFTVSASAKVNVLFPPSVSGMETVTVEEGQDVVLLCSVWANPQVSVTWRKDDEPLNLVGDGFTVYQDSREARLTIGRVRRAQHQPNYTCVTHSSEFGGKTKTFQLVVEDRKTPFPVGPVVAGCVVALCTSAMAIVARWDRVKKVREKERERERERDR</sequence>
<comment type="subcellular location">
    <subcellularLocation>
        <location evidence="1">Membrane</location>
        <topology evidence="1">Single-pass type I membrane protein</topology>
    </subcellularLocation>
</comment>
<evidence type="ECO:0000256" key="1">
    <source>
        <dbReference type="ARBA" id="ARBA00004479"/>
    </source>
</evidence>
<evidence type="ECO:0000256" key="6">
    <source>
        <dbReference type="SAM" id="Phobius"/>
    </source>
</evidence>
<feature type="domain" description="Ig-like" evidence="7">
    <location>
        <begin position="22"/>
        <end position="115"/>
    </location>
</feature>
<feature type="domain" description="Ig-like" evidence="7">
    <location>
        <begin position="120"/>
        <end position="210"/>
    </location>
</feature>
<keyword evidence="9" id="KW-1185">Reference proteome</keyword>
<name>A0ABD1KAR5_9TELE</name>
<evidence type="ECO:0000256" key="2">
    <source>
        <dbReference type="ARBA" id="ARBA00023136"/>
    </source>
</evidence>
<proteinExistence type="predicted"/>
<dbReference type="PROSITE" id="PS50835">
    <property type="entry name" value="IG_LIKE"/>
    <property type="match status" value="2"/>
</dbReference>
<evidence type="ECO:0000259" key="7">
    <source>
        <dbReference type="PROSITE" id="PS50835"/>
    </source>
</evidence>
<gene>
    <name evidence="8" type="ORF">ACEWY4_008269</name>
</gene>
<dbReference type="InterPro" id="IPR003599">
    <property type="entry name" value="Ig_sub"/>
</dbReference>
<dbReference type="InterPro" id="IPR013098">
    <property type="entry name" value="Ig_I-set"/>
</dbReference>
<evidence type="ECO:0000256" key="3">
    <source>
        <dbReference type="ARBA" id="ARBA00023157"/>
    </source>
</evidence>
<keyword evidence="4" id="KW-0325">Glycoprotein</keyword>
<feature type="transmembrane region" description="Helical" evidence="6">
    <location>
        <begin position="223"/>
        <end position="242"/>
    </location>
</feature>
<keyword evidence="2 6" id="KW-0472">Membrane</keyword>
<protein>
    <recommendedName>
        <fullName evidence="7">Ig-like domain-containing protein</fullName>
    </recommendedName>
</protein>
<dbReference type="PANTHER" id="PTHR11640:SF31">
    <property type="entry name" value="IRREGULAR CHIASM C-ROUGHEST PROTEIN-RELATED"/>
    <property type="match status" value="1"/>
</dbReference>
<keyword evidence="6" id="KW-0812">Transmembrane</keyword>